<dbReference type="InterPro" id="IPR036388">
    <property type="entry name" value="WH-like_DNA-bd_sf"/>
</dbReference>
<dbReference type="PROSITE" id="PS50949">
    <property type="entry name" value="HTH_GNTR"/>
    <property type="match status" value="1"/>
</dbReference>
<evidence type="ECO:0000256" key="2">
    <source>
        <dbReference type="ARBA" id="ARBA00023125"/>
    </source>
</evidence>
<dbReference type="EMBL" id="VSRL01000082">
    <property type="protein sequence ID" value="NKE59401.1"/>
    <property type="molecule type" value="Genomic_DNA"/>
</dbReference>
<dbReference type="Gene3D" id="1.10.10.10">
    <property type="entry name" value="Winged helix-like DNA-binding domain superfamily/Winged helix DNA-binding domain"/>
    <property type="match status" value="1"/>
</dbReference>
<dbReference type="InterPro" id="IPR036390">
    <property type="entry name" value="WH_DNA-bd_sf"/>
</dbReference>
<organism evidence="5 6">
    <name type="scientific">Lentzea indica</name>
    <dbReference type="NCBI Taxonomy" id="2604800"/>
    <lineage>
        <taxon>Bacteria</taxon>
        <taxon>Bacillati</taxon>
        <taxon>Actinomycetota</taxon>
        <taxon>Actinomycetes</taxon>
        <taxon>Pseudonocardiales</taxon>
        <taxon>Pseudonocardiaceae</taxon>
        <taxon>Lentzea</taxon>
    </lineage>
</organism>
<dbReference type="InterPro" id="IPR050679">
    <property type="entry name" value="Bact_HTH_transcr_reg"/>
</dbReference>
<dbReference type="CDD" id="cd07377">
    <property type="entry name" value="WHTH_GntR"/>
    <property type="match status" value="1"/>
</dbReference>
<sequence length="117" mass="12457">MGKLDPNDSRAPFLQVADRIADAIGSGEYAPGDQLPSLNELGERYGVAVGTVRSALNVLRDKGMTVTRPGSGSFVRSDLTIGGSLSHSRSSELGEVLQLLHEINGRLADIERRLPGE</sequence>
<gene>
    <name evidence="5" type="ORF">FXN61_22350</name>
</gene>
<evidence type="ECO:0000256" key="3">
    <source>
        <dbReference type="ARBA" id="ARBA00023163"/>
    </source>
</evidence>
<evidence type="ECO:0000259" key="4">
    <source>
        <dbReference type="PROSITE" id="PS50949"/>
    </source>
</evidence>
<dbReference type="Proteomes" id="UP001515943">
    <property type="component" value="Unassembled WGS sequence"/>
</dbReference>
<keyword evidence="3" id="KW-0804">Transcription</keyword>
<evidence type="ECO:0000313" key="5">
    <source>
        <dbReference type="EMBL" id="NKE59401.1"/>
    </source>
</evidence>
<dbReference type="PANTHER" id="PTHR44846:SF17">
    <property type="entry name" value="GNTR-FAMILY TRANSCRIPTIONAL REGULATOR"/>
    <property type="match status" value="1"/>
</dbReference>
<protein>
    <submittedName>
        <fullName evidence="5">Winged helix-turn-helix transcriptional regulator</fullName>
    </submittedName>
</protein>
<keyword evidence="1" id="KW-0805">Transcription regulation</keyword>
<name>A0ABX1FLD4_9PSEU</name>
<evidence type="ECO:0000313" key="6">
    <source>
        <dbReference type="Proteomes" id="UP001515943"/>
    </source>
</evidence>
<dbReference type="SUPFAM" id="SSF46785">
    <property type="entry name" value="Winged helix' DNA-binding domain"/>
    <property type="match status" value="1"/>
</dbReference>
<dbReference type="RefSeq" id="WP_167976061.1">
    <property type="nucleotide sequence ID" value="NZ_VSRL01000082.1"/>
</dbReference>
<dbReference type="PANTHER" id="PTHR44846">
    <property type="entry name" value="MANNOSYL-D-GLYCERATE TRANSPORT/METABOLISM SYSTEM REPRESSOR MNGR-RELATED"/>
    <property type="match status" value="1"/>
</dbReference>
<accession>A0ABX1FLD4</accession>
<feature type="domain" description="HTH gntR-type" evidence="4">
    <location>
        <begin position="10"/>
        <end position="78"/>
    </location>
</feature>
<dbReference type="SMART" id="SM00345">
    <property type="entry name" value="HTH_GNTR"/>
    <property type="match status" value="1"/>
</dbReference>
<evidence type="ECO:0000256" key="1">
    <source>
        <dbReference type="ARBA" id="ARBA00023015"/>
    </source>
</evidence>
<comment type="caution">
    <text evidence="5">The sequence shown here is derived from an EMBL/GenBank/DDBJ whole genome shotgun (WGS) entry which is preliminary data.</text>
</comment>
<dbReference type="InterPro" id="IPR000524">
    <property type="entry name" value="Tscrpt_reg_HTH_GntR"/>
</dbReference>
<proteinExistence type="predicted"/>
<keyword evidence="2" id="KW-0238">DNA-binding</keyword>
<keyword evidence="6" id="KW-1185">Reference proteome</keyword>
<dbReference type="Pfam" id="PF00392">
    <property type="entry name" value="GntR"/>
    <property type="match status" value="1"/>
</dbReference>
<reference evidence="5 6" key="1">
    <citation type="submission" date="2019-08" db="EMBL/GenBank/DDBJ databases">
        <title>Lentzea from Indian Himalayas.</title>
        <authorList>
            <person name="Mandal S."/>
            <person name="Mallick Gupta A."/>
            <person name="Maiti P.K."/>
            <person name="Sarkar J."/>
            <person name="Mandal S."/>
        </authorList>
    </citation>
    <scope>NUCLEOTIDE SEQUENCE [LARGE SCALE GENOMIC DNA]</scope>
    <source>
        <strain evidence="5 6">PSKA42</strain>
    </source>
</reference>